<reference evidence="1 2" key="1">
    <citation type="submission" date="2020-08" db="EMBL/GenBank/DDBJ databases">
        <title>Genome sequence of Rhodobacteraceae bacterium Lw-13e.</title>
        <authorList>
            <person name="Poehlein A."/>
            <person name="Wolter L."/>
            <person name="Daniel R."/>
            <person name="Brinkhoff T."/>
        </authorList>
    </citation>
    <scope>NUCLEOTIDE SEQUENCE [LARGE SCALE GENOMIC DNA]</scope>
    <source>
        <strain evidence="1 2">Lw-13e</strain>
    </source>
</reference>
<gene>
    <name evidence="1" type="ORF">PSAL_011700</name>
</gene>
<protein>
    <recommendedName>
        <fullName evidence="3">Outer membrane protein beta-barrel domain-containing protein</fullName>
    </recommendedName>
</protein>
<evidence type="ECO:0000313" key="1">
    <source>
        <dbReference type="EMBL" id="QPM89940.1"/>
    </source>
</evidence>
<dbReference type="Proteomes" id="UP000283786">
    <property type="component" value="Chromosome"/>
</dbReference>
<dbReference type="KEGG" id="palw:PSAL_011700"/>
<organism evidence="1 2">
    <name type="scientific">Pseudooceanicola algae</name>
    <dbReference type="NCBI Taxonomy" id="1537215"/>
    <lineage>
        <taxon>Bacteria</taxon>
        <taxon>Pseudomonadati</taxon>
        <taxon>Pseudomonadota</taxon>
        <taxon>Alphaproteobacteria</taxon>
        <taxon>Rhodobacterales</taxon>
        <taxon>Paracoccaceae</taxon>
        <taxon>Pseudooceanicola</taxon>
    </lineage>
</organism>
<name>A0A418SC09_9RHOB</name>
<proteinExistence type="predicted"/>
<dbReference type="AlphaFoldDB" id="A0A418SC09"/>
<sequence>MTVLTSRRLAACACLVLLTGPLGAAAQEKLDDDPTKVATKMGVKYTDEFSVSGSLAFGPVTKINAQVSESGHWQFGGSYLFSFGIVNVNAGRDDLDNGVSQVHYAIGSFLPLSALGLQTGSWQLFTAFGYNYTDSDVPVYDYTLNDMITMPVTNSSGYLGLMALKPISTKVTLQGGLIAIRGTDDYSGLGGGIGATYQVTDRDGITLSGSYFDNSYGTKDQVAISYRHEF</sequence>
<dbReference type="EMBL" id="CP060436">
    <property type="protein sequence ID" value="QPM89940.1"/>
    <property type="molecule type" value="Genomic_DNA"/>
</dbReference>
<keyword evidence="2" id="KW-1185">Reference proteome</keyword>
<dbReference type="OrthoDB" id="7594018at2"/>
<accession>A0A418SC09</accession>
<evidence type="ECO:0000313" key="2">
    <source>
        <dbReference type="Proteomes" id="UP000283786"/>
    </source>
</evidence>
<dbReference type="RefSeq" id="WP_119840782.1">
    <property type="nucleotide sequence ID" value="NZ_CP060436.1"/>
</dbReference>
<evidence type="ECO:0008006" key="3">
    <source>
        <dbReference type="Google" id="ProtNLM"/>
    </source>
</evidence>